<proteinExistence type="predicted"/>
<reference evidence="1" key="1">
    <citation type="submission" date="2019-06" db="EMBL/GenBank/DDBJ databases">
        <authorList>
            <person name="Murdoch R.W."/>
            <person name="Fathepure B."/>
        </authorList>
    </citation>
    <scope>NUCLEOTIDE SEQUENCE</scope>
</reference>
<gene>
    <name evidence="1" type="ORF">KBTEX_02324</name>
</gene>
<protein>
    <submittedName>
        <fullName evidence="1">Uncharacterized protein</fullName>
    </submittedName>
</protein>
<organism evidence="1">
    <name type="scientific">uncultured organism</name>
    <dbReference type="NCBI Taxonomy" id="155900"/>
    <lineage>
        <taxon>unclassified sequences</taxon>
        <taxon>environmental samples</taxon>
    </lineage>
</organism>
<evidence type="ECO:0000313" key="1">
    <source>
        <dbReference type="EMBL" id="QEA05995.1"/>
    </source>
</evidence>
<accession>A0A5B8RGL1</accession>
<sequence length="252" mass="28541">MSQPFDVEGFIRSRKNTRTISELLRAQAADYLGTVSPLVKPQTLFGEYLTGAPRGSTREAHHNFKEFKTLYERHASGRPFSLMNELEVPLDLLDSTPTLYPLEHDHAIDGIEGTIRVLSPTRWVIGYSSFELTRFRRITRDANRSNSELHRFVVHYLMAFYCFSKAGGLGRLFKGLRFPVTFQTLDDFGEMPFCVINAPVAAHLPDDRVIRHSTEISGSRTFEELVSREDIDAMEDGVRTQLLQALASGGEQ</sequence>
<name>A0A5B8RGL1_9ZZZZ</name>
<dbReference type="EMBL" id="MN079120">
    <property type="protein sequence ID" value="QEA05995.1"/>
    <property type="molecule type" value="Genomic_DNA"/>
</dbReference>
<dbReference type="AlphaFoldDB" id="A0A5B8RGL1"/>